<comment type="caution">
    <text evidence="1">The sequence shown here is derived from an EMBL/GenBank/DDBJ whole genome shotgun (WGS) entry which is preliminary data.</text>
</comment>
<keyword evidence="2" id="KW-1185">Reference proteome</keyword>
<sequence length="131" mass="13844">MAASFPSLTLKWHTEKYDSISPSCPELSTEGKTVLVTSGGTGIGVEIVLTLPKQARLTLPYSVGGSSHFSTWKLLSSKSTLALTSSRLLQMLIRRANNAALACPIEGVGDVNTEAFMTAINVNISGALYIA</sequence>
<evidence type="ECO:0000313" key="1">
    <source>
        <dbReference type="EMBL" id="PGG96401.1"/>
    </source>
</evidence>
<dbReference type="InterPro" id="IPR036291">
    <property type="entry name" value="NAD(P)-bd_dom_sf"/>
</dbReference>
<organism evidence="1 2">
    <name type="scientific">Helicocarpus griseus UAMH5409</name>
    <dbReference type="NCBI Taxonomy" id="1447875"/>
    <lineage>
        <taxon>Eukaryota</taxon>
        <taxon>Fungi</taxon>
        <taxon>Dikarya</taxon>
        <taxon>Ascomycota</taxon>
        <taxon>Pezizomycotina</taxon>
        <taxon>Eurotiomycetes</taxon>
        <taxon>Eurotiomycetidae</taxon>
        <taxon>Onygenales</taxon>
        <taxon>Ajellomycetaceae</taxon>
        <taxon>Helicocarpus</taxon>
    </lineage>
</organism>
<dbReference type="AlphaFoldDB" id="A0A2B7WIR1"/>
<dbReference type="SUPFAM" id="SSF51735">
    <property type="entry name" value="NAD(P)-binding Rossmann-fold domains"/>
    <property type="match status" value="1"/>
</dbReference>
<accession>A0A2B7WIR1</accession>
<name>A0A2B7WIR1_9EURO</name>
<protein>
    <submittedName>
        <fullName evidence="1">Uncharacterized protein</fullName>
    </submittedName>
</protein>
<dbReference type="EMBL" id="PDNB01000282">
    <property type="protein sequence ID" value="PGG96401.1"/>
    <property type="molecule type" value="Genomic_DNA"/>
</dbReference>
<dbReference type="STRING" id="1447875.A0A2B7WIR1"/>
<dbReference type="Proteomes" id="UP000223968">
    <property type="component" value="Unassembled WGS sequence"/>
</dbReference>
<proteinExistence type="predicted"/>
<dbReference type="OrthoDB" id="1933717at2759"/>
<evidence type="ECO:0000313" key="2">
    <source>
        <dbReference type="Proteomes" id="UP000223968"/>
    </source>
</evidence>
<reference evidence="1 2" key="1">
    <citation type="submission" date="2017-10" db="EMBL/GenBank/DDBJ databases">
        <title>Comparative genomics in systemic dimorphic fungi from Ajellomycetaceae.</title>
        <authorList>
            <person name="Munoz J.F."/>
            <person name="Mcewen J.G."/>
            <person name="Clay O.K."/>
            <person name="Cuomo C.A."/>
        </authorList>
    </citation>
    <scope>NUCLEOTIDE SEQUENCE [LARGE SCALE GENOMIC DNA]</scope>
    <source>
        <strain evidence="1 2">UAMH5409</strain>
    </source>
</reference>
<gene>
    <name evidence="1" type="ORF">AJ79_09596</name>
</gene>